<reference evidence="2" key="1">
    <citation type="journal article" date="2019" name="Int. J. Syst. Evol. Microbiol.">
        <title>The Global Catalogue of Microorganisms (GCM) 10K type strain sequencing project: providing services to taxonomists for standard genome sequencing and annotation.</title>
        <authorList>
            <consortium name="The Broad Institute Genomics Platform"/>
            <consortium name="The Broad Institute Genome Sequencing Center for Infectious Disease"/>
            <person name="Wu L."/>
            <person name="Ma J."/>
        </authorList>
    </citation>
    <scope>NUCLEOTIDE SEQUENCE [LARGE SCALE GENOMIC DNA]</scope>
    <source>
        <strain evidence="2">JCM 14370</strain>
    </source>
</reference>
<accession>A0ABQ2D3E3</accession>
<name>A0ABQ2D3E3_9DEIO</name>
<protein>
    <submittedName>
        <fullName evidence="1">Uncharacterized protein</fullName>
    </submittedName>
</protein>
<keyword evidence="2" id="KW-1185">Reference proteome</keyword>
<gene>
    <name evidence="1" type="ORF">GCM10008938_33440</name>
</gene>
<dbReference type="Proteomes" id="UP000632222">
    <property type="component" value="Unassembled WGS sequence"/>
</dbReference>
<dbReference type="EMBL" id="BMOD01000014">
    <property type="protein sequence ID" value="GGJ44556.1"/>
    <property type="molecule type" value="Genomic_DNA"/>
</dbReference>
<evidence type="ECO:0000313" key="1">
    <source>
        <dbReference type="EMBL" id="GGJ44556.1"/>
    </source>
</evidence>
<organism evidence="1 2">
    <name type="scientific">Deinococcus roseus</name>
    <dbReference type="NCBI Taxonomy" id="392414"/>
    <lineage>
        <taxon>Bacteria</taxon>
        <taxon>Thermotogati</taxon>
        <taxon>Deinococcota</taxon>
        <taxon>Deinococci</taxon>
        <taxon>Deinococcales</taxon>
        <taxon>Deinococcaceae</taxon>
        <taxon>Deinococcus</taxon>
    </lineage>
</organism>
<comment type="caution">
    <text evidence="1">The sequence shown here is derived from an EMBL/GenBank/DDBJ whole genome shotgun (WGS) entry which is preliminary data.</text>
</comment>
<proteinExistence type="predicted"/>
<sequence length="145" mass="16590">MNGAYMNLSELTEKDTLDLAQQLTDLEMQVLSDLKGIRSYFEKRATQYGQDSILYRSSISKTAQPNFQKVETRLTLACHLFGIAHPREYNLARKGSPLCGLDFSEAIRKRVLGETPEHIQLVREALMQARMSDKVLDWILKEALQ</sequence>
<evidence type="ECO:0000313" key="2">
    <source>
        <dbReference type="Proteomes" id="UP000632222"/>
    </source>
</evidence>